<evidence type="ECO:0000313" key="4">
    <source>
        <dbReference type="Proteomes" id="UP000616346"/>
    </source>
</evidence>
<dbReference type="HAMAP" id="MF_01477">
    <property type="entry name" value="Iojap_RsfS"/>
    <property type="match status" value="1"/>
</dbReference>
<protein>
    <recommendedName>
        <fullName evidence="2">Ribosomal silencing factor RsfS</fullName>
    </recommendedName>
</protein>
<name>A0ABR8VCU3_9BACT</name>
<evidence type="ECO:0000313" key="3">
    <source>
        <dbReference type="EMBL" id="MBD8002590.1"/>
    </source>
</evidence>
<sequence>MNETNTLVKKITEGIQEKKGKKIIIADLTGIEDTICKYFVICQGNSPAQVLAITDSVKEYVRKETGDKVSAVEGTRNAQWVAMDYSDVMVHVFLPEMREFYNLEHLWADAKLTSIPDID</sequence>
<dbReference type="Pfam" id="PF02410">
    <property type="entry name" value="RsfS"/>
    <property type="match status" value="1"/>
</dbReference>
<dbReference type="InterPro" id="IPR043519">
    <property type="entry name" value="NT_sf"/>
</dbReference>
<keyword evidence="2" id="KW-0810">Translation regulation</keyword>
<evidence type="ECO:0000256" key="2">
    <source>
        <dbReference type="HAMAP-Rule" id="MF_01477"/>
    </source>
</evidence>
<dbReference type="InterPro" id="IPR004394">
    <property type="entry name" value="Iojap/RsfS/C7orf30"/>
</dbReference>
<comment type="subunit">
    <text evidence="2">Interacts with ribosomal protein uL14 (rplN).</text>
</comment>
<organism evidence="3 4">
    <name type="scientific">Phocaeicola faecium</name>
    <dbReference type="NCBI Taxonomy" id="2762213"/>
    <lineage>
        <taxon>Bacteria</taxon>
        <taxon>Pseudomonadati</taxon>
        <taxon>Bacteroidota</taxon>
        <taxon>Bacteroidia</taxon>
        <taxon>Bacteroidales</taxon>
        <taxon>Bacteroidaceae</taxon>
        <taxon>Phocaeicola</taxon>
    </lineage>
</organism>
<dbReference type="PANTHER" id="PTHR21043:SF0">
    <property type="entry name" value="MITOCHONDRIAL ASSEMBLY OF RIBOSOMAL LARGE SUBUNIT PROTEIN 1"/>
    <property type="match status" value="1"/>
</dbReference>
<dbReference type="Gene3D" id="3.30.460.10">
    <property type="entry name" value="Beta Polymerase, domain 2"/>
    <property type="match status" value="1"/>
</dbReference>
<keyword evidence="2" id="KW-0963">Cytoplasm</keyword>
<keyword evidence="4" id="KW-1185">Reference proteome</keyword>
<dbReference type="NCBIfam" id="TIGR00090">
    <property type="entry name" value="rsfS_iojap_ybeB"/>
    <property type="match status" value="1"/>
</dbReference>
<dbReference type="EMBL" id="JACSPQ010000011">
    <property type="protein sequence ID" value="MBD8002590.1"/>
    <property type="molecule type" value="Genomic_DNA"/>
</dbReference>
<dbReference type="PANTHER" id="PTHR21043">
    <property type="entry name" value="IOJAP SUPERFAMILY ORTHOLOG"/>
    <property type="match status" value="1"/>
</dbReference>
<dbReference type="SUPFAM" id="SSF81301">
    <property type="entry name" value="Nucleotidyltransferase"/>
    <property type="match status" value="1"/>
</dbReference>
<comment type="caution">
    <text evidence="3">The sequence shown here is derived from an EMBL/GenBank/DDBJ whole genome shotgun (WGS) entry which is preliminary data.</text>
</comment>
<dbReference type="RefSeq" id="WP_191710441.1">
    <property type="nucleotide sequence ID" value="NZ_JACSPQ010000011.1"/>
</dbReference>
<dbReference type="Proteomes" id="UP000616346">
    <property type="component" value="Unassembled WGS sequence"/>
</dbReference>
<comment type="similarity">
    <text evidence="1 2">Belongs to the Iojap/RsfS family.</text>
</comment>
<comment type="subcellular location">
    <subcellularLocation>
        <location evidence="2">Cytoplasm</location>
    </subcellularLocation>
</comment>
<keyword evidence="2" id="KW-0678">Repressor</keyword>
<gene>
    <name evidence="2 3" type="primary">rsfS</name>
    <name evidence="3" type="ORF">H9626_10275</name>
</gene>
<accession>A0ABR8VCU3</accession>
<evidence type="ECO:0000256" key="1">
    <source>
        <dbReference type="ARBA" id="ARBA00010574"/>
    </source>
</evidence>
<proteinExistence type="inferred from homology"/>
<reference evidence="3 4" key="1">
    <citation type="submission" date="2020-08" db="EMBL/GenBank/DDBJ databases">
        <title>A Genomic Blueprint of the Chicken Gut Microbiome.</title>
        <authorList>
            <person name="Gilroy R."/>
            <person name="Ravi A."/>
            <person name="Getino M."/>
            <person name="Pursley I."/>
            <person name="Horton D.L."/>
            <person name="Alikhan N.-F."/>
            <person name="Baker D."/>
            <person name="Gharbi K."/>
            <person name="Hall N."/>
            <person name="Watson M."/>
            <person name="Adriaenssens E.M."/>
            <person name="Foster-Nyarko E."/>
            <person name="Jarju S."/>
            <person name="Secka A."/>
            <person name="Antonio M."/>
            <person name="Oren A."/>
            <person name="Chaudhuri R."/>
            <person name="La Ragione R.M."/>
            <person name="Hildebrand F."/>
            <person name="Pallen M.J."/>
        </authorList>
    </citation>
    <scope>NUCLEOTIDE SEQUENCE [LARGE SCALE GENOMIC DNA]</scope>
    <source>
        <strain evidence="3 4">Sa1YUN3</strain>
    </source>
</reference>
<comment type="function">
    <text evidence="2">Functions as a ribosomal silencing factor. Interacts with ribosomal protein uL14 (rplN), blocking formation of intersubunit bridge B8. Prevents association of the 30S and 50S ribosomal subunits and the formation of functional ribosomes, thus repressing translation.</text>
</comment>